<dbReference type="Proteomes" id="UP000184694">
    <property type="component" value="Unassembled WGS sequence"/>
</dbReference>
<accession>A0A1N6FTI4</accession>
<gene>
    <name evidence="2" type="ORF">SAMN02745161_1501</name>
</gene>
<keyword evidence="3" id="KW-1185">Reference proteome</keyword>
<dbReference type="RefSeq" id="WP_074216303.1">
    <property type="nucleotide sequence ID" value="NZ_FSRG01000004.1"/>
</dbReference>
<dbReference type="NCBIfam" id="TIGR03568">
    <property type="entry name" value="NeuC_NnaA"/>
    <property type="match status" value="1"/>
</dbReference>
<dbReference type="SUPFAM" id="SSF53756">
    <property type="entry name" value="UDP-Glycosyltransferase/glycogen phosphorylase"/>
    <property type="match status" value="1"/>
</dbReference>
<protein>
    <submittedName>
        <fullName evidence="2">UDP-N-acetylglucosamine 2-epimerase (Non-hydrolysing)</fullName>
    </submittedName>
</protein>
<sequence length="384" mass="42322">MKKIAVFTGARSEYGLLYQLIKHLHVNEDVSLQLIVGGMHLTPEFGYTVTEIEKDGFPIAEKIDFLLSSGSAVGTAKSMGLALIAASDCLERLRPDLLVILGDRTESLAIAQAAMVTRIPIAHIHGGEITEGAIDEAIRHSLTKMSHLHFTSTEEYRKRVIQLGEQPDRVFNVGAPGIDNIVKLKLLSWDELQQSLPFSLSPKYIVMTYHPVTLLADDGVNDLKNLLDVIEEHSEYDVVITYPNADSSSHRVIELLKAFHEKNVTRVKVAQSLGQVRYLSVLKYCQAVVGNSSSGIIEAPSFGIPTINIGARQKGRVCSDSVLHSDGSPDSLRQCFSQITNPSFQKKCRTLENPYGQGTASERIAEVLLSTPFDKILSKTFYDI</sequence>
<dbReference type="STRING" id="1121457.SAMN02745161_1501"/>
<name>A0A1N6FTI4_9BACT</name>
<dbReference type="EMBL" id="FSRG01000004">
    <property type="protein sequence ID" value="SIN98532.1"/>
    <property type="molecule type" value="Genomic_DNA"/>
</dbReference>
<dbReference type="InterPro" id="IPR020004">
    <property type="entry name" value="UDP-GlcNAc_Epase"/>
</dbReference>
<dbReference type="AlphaFoldDB" id="A0A1N6FTI4"/>
<reference evidence="3" key="1">
    <citation type="submission" date="2016-11" db="EMBL/GenBank/DDBJ databases">
        <authorList>
            <person name="Varghese N."/>
            <person name="Submissions S."/>
        </authorList>
    </citation>
    <scope>NUCLEOTIDE SEQUENCE [LARGE SCALE GENOMIC DNA]</scope>
    <source>
        <strain evidence="3">DSM 17456</strain>
    </source>
</reference>
<dbReference type="PANTHER" id="PTHR43174:SF3">
    <property type="entry name" value="UDP-N-ACETYLGLUCOSAMINE 2-EPIMERASE"/>
    <property type="match status" value="1"/>
</dbReference>
<dbReference type="Pfam" id="PF02350">
    <property type="entry name" value="Epimerase_2"/>
    <property type="match status" value="1"/>
</dbReference>
<evidence type="ECO:0000259" key="1">
    <source>
        <dbReference type="Pfam" id="PF02350"/>
    </source>
</evidence>
<evidence type="ECO:0000313" key="3">
    <source>
        <dbReference type="Proteomes" id="UP000184694"/>
    </source>
</evidence>
<feature type="domain" description="UDP-N-acetylglucosamine 2-epimerase" evidence="1">
    <location>
        <begin position="23"/>
        <end position="368"/>
    </location>
</feature>
<dbReference type="InterPro" id="IPR029767">
    <property type="entry name" value="WecB-like"/>
</dbReference>
<dbReference type="OrthoDB" id="9803238at2"/>
<organism evidence="2 3">
    <name type="scientific">Halodesulfovibrio marinisediminis DSM 17456</name>
    <dbReference type="NCBI Taxonomy" id="1121457"/>
    <lineage>
        <taxon>Bacteria</taxon>
        <taxon>Pseudomonadati</taxon>
        <taxon>Thermodesulfobacteriota</taxon>
        <taxon>Desulfovibrionia</taxon>
        <taxon>Desulfovibrionales</taxon>
        <taxon>Desulfovibrionaceae</taxon>
        <taxon>Halodesulfovibrio</taxon>
    </lineage>
</organism>
<dbReference type="InterPro" id="IPR003331">
    <property type="entry name" value="UDP_GlcNAc_Epimerase_2_dom"/>
</dbReference>
<dbReference type="Gene3D" id="3.40.50.2000">
    <property type="entry name" value="Glycogen Phosphorylase B"/>
    <property type="match status" value="2"/>
</dbReference>
<dbReference type="GO" id="GO:0006047">
    <property type="term" value="P:UDP-N-acetylglucosamine metabolic process"/>
    <property type="evidence" value="ECO:0007669"/>
    <property type="project" value="InterPro"/>
</dbReference>
<dbReference type="PANTHER" id="PTHR43174">
    <property type="entry name" value="UDP-N-ACETYLGLUCOSAMINE 2-EPIMERASE"/>
    <property type="match status" value="1"/>
</dbReference>
<dbReference type="CDD" id="cd03786">
    <property type="entry name" value="GTB_UDP-GlcNAc_2-Epimerase"/>
    <property type="match status" value="1"/>
</dbReference>
<dbReference type="GO" id="GO:0004553">
    <property type="term" value="F:hydrolase activity, hydrolyzing O-glycosyl compounds"/>
    <property type="evidence" value="ECO:0007669"/>
    <property type="project" value="InterPro"/>
</dbReference>
<proteinExistence type="predicted"/>
<evidence type="ECO:0000313" key="2">
    <source>
        <dbReference type="EMBL" id="SIN98532.1"/>
    </source>
</evidence>